<keyword evidence="4" id="KW-1185">Reference proteome</keyword>
<accession>D2VF75</accession>
<dbReference type="PANTHER" id="PTHR46192">
    <property type="entry name" value="BROAD-RANGE ACID PHOSPHATASE DET1"/>
    <property type="match status" value="1"/>
</dbReference>
<dbReference type="Pfam" id="PF00300">
    <property type="entry name" value="His_Phos_1"/>
    <property type="match status" value="1"/>
</dbReference>
<dbReference type="RefSeq" id="XP_002677469.1">
    <property type="nucleotide sequence ID" value="XM_002677423.1"/>
</dbReference>
<dbReference type="VEuPathDB" id="AmoebaDB:NAEGRDRAFT_3927"/>
<evidence type="ECO:0000313" key="4">
    <source>
        <dbReference type="Proteomes" id="UP000006671"/>
    </source>
</evidence>
<dbReference type="Proteomes" id="UP000006671">
    <property type="component" value="Unassembled WGS sequence"/>
</dbReference>
<dbReference type="PIRSF" id="PIRSF000709">
    <property type="entry name" value="6PFK_2-Ptase"/>
    <property type="match status" value="1"/>
</dbReference>
<evidence type="ECO:0000256" key="1">
    <source>
        <dbReference type="PIRSR" id="PIRSR613078-1"/>
    </source>
</evidence>
<sequence length="195" mass="22735">PKRIFLIRHGESEGNINSHIYSIKPDNKIELTAKGIQQADEAGKKLKEIIGDESVIFIVSPYRRSVQTFEGIANHFGGMENVTVKEDPRLREQDFGNFQDPADIKIRQEERRRFGSFYYRFPSGESGSDVYCRVSSFCGSLFRSMENQRQPYENYVLVSHGLTCRLFLMRYFQWSVDTFHALWNLQNCQIVTMEL</sequence>
<feature type="binding site" evidence="2">
    <location>
        <position position="64"/>
    </location>
    <ligand>
        <name>substrate</name>
    </ligand>
</feature>
<dbReference type="SMART" id="SM00855">
    <property type="entry name" value="PGAM"/>
    <property type="match status" value="1"/>
</dbReference>
<feature type="non-terminal residue" evidence="3">
    <location>
        <position position="195"/>
    </location>
</feature>
<dbReference type="STRING" id="5762.D2VF75"/>
<organism evidence="4">
    <name type="scientific">Naegleria gruberi</name>
    <name type="common">Amoeba</name>
    <dbReference type="NCBI Taxonomy" id="5762"/>
    <lineage>
        <taxon>Eukaryota</taxon>
        <taxon>Discoba</taxon>
        <taxon>Heterolobosea</taxon>
        <taxon>Tetramitia</taxon>
        <taxon>Eutetramitia</taxon>
        <taxon>Vahlkampfiidae</taxon>
        <taxon>Naegleria</taxon>
    </lineage>
</organism>
<protein>
    <submittedName>
        <fullName evidence="3">Predicted protein</fullName>
    </submittedName>
</protein>
<gene>
    <name evidence="3" type="ORF">NAEGRDRAFT_3927</name>
</gene>
<dbReference type="SUPFAM" id="SSF53254">
    <property type="entry name" value="Phosphoglycerate mutase-like"/>
    <property type="match status" value="1"/>
</dbReference>
<feature type="active site" description="Proton donor/acceptor" evidence="1">
    <location>
        <position position="92"/>
    </location>
</feature>
<evidence type="ECO:0000313" key="3">
    <source>
        <dbReference type="EMBL" id="EFC44725.1"/>
    </source>
</evidence>
<dbReference type="PROSITE" id="PS00175">
    <property type="entry name" value="PG_MUTASE"/>
    <property type="match status" value="1"/>
</dbReference>
<dbReference type="EMBL" id="GG738867">
    <property type="protein sequence ID" value="EFC44725.1"/>
    <property type="molecule type" value="Genomic_DNA"/>
</dbReference>
<dbReference type="CDD" id="cd07067">
    <property type="entry name" value="HP_PGM_like"/>
    <property type="match status" value="1"/>
</dbReference>
<dbReference type="AlphaFoldDB" id="D2VF75"/>
<feature type="non-terminal residue" evidence="3">
    <location>
        <position position="1"/>
    </location>
</feature>
<dbReference type="InterPro" id="IPR001345">
    <property type="entry name" value="PG/BPGM_mutase_AS"/>
</dbReference>
<dbReference type="InterPro" id="IPR052765">
    <property type="entry name" value="PGM-Related"/>
</dbReference>
<dbReference type="OMA" id="MRLFCMR"/>
<dbReference type="InParanoid" id="D2VF75"/>
<dbReference type="GeneID" id="8856936"/>
<reference evidence="3 4" key="1">
    <citation type="journal article" date="2010" name="Cell">
        <title>The genome of Naegleria gruberi illuminates early eukaryotic versatility.</title>
        <authorList>
            <person name="Fritz-Laylin L.K."/>
            <person name="Prochnik S.E."/>
            <person name="Ginger M.L."/>
            <person name="Dacks J.B."/>
            <person name="Carpenter M.L."/>
            <person name="Field M.C."/>
            <person name="Kuo A."/>
            <person name="Paredez A."/>
            <person name="Chapman J."/>
            <person name="Pham J."/>
            <person name="Shu S."/>
            <person name="Neupane R."/>
            <person name="Cipriano M."/>
            <person name="Mancuso J."/>
            <person name="Tu H."/>
            <person name="Salamov A."/>
            <person name="Lindquist E."/>
            <person name="Shapiro H."/>
            <person name="Lucas S."/>
            <person name="Grigoriev I.V."/>
            <person name="Cande W.Z."/>
            <person name="Fulton C."/>
            <person name="Rokhsar D.S."/>
            <person name="Dawson S.C."/>
        </authorList>
    </citation>
    <scope>NUCLEOTIDE SEQUENCE [LARGE SCALE GENOMIC DNA]</scope>
    <source>
        <strain evidence="3 4">NEG-M</strain>
    </source>
</reference>
<dbReference type="OrthoDB" id="10261749at2759"/>
<dbReference type="GO" id="GO:0003824">
    <property type="term" value="F:catalytic activity"/>
    <property type="evidence" value="ECO:0007669"/>
    <property type="project" value="InterPro"/>
</dbReference>
<feature type="active site" description="Tele-phosphohistidine intermediate" evidence="1">
    <location>
        <position position="9"/>
    </location>
</feature>
<feature type="binding site" evidence="2">
    <location>
        <begin position="8"/>
        <end position="15"/>
    </location>
    <ligand>
        <name>substrate</name>
    </ligand>
</feature>
<dbReference type="KEGG" id="ngr:NAEGRDRAFT_3927"/>
<name>D2VF75_NAEGR</name>
<dbReference type="Gene3D" id="3.40.50.1240">
    <property type="entry name" value="Phosphoglycerate mutase-like"/>
    <property type="match status" value="1"/>
</dbReference>
<evidence type="ECO:0000256" key="2">
    <source>
        <dbReference type="PIRSR" id="PIRSR613078-2"/>
    </source>
</evidence>
<dbReference type="InterPro" id="IPR013078">
    <property type="entry name" value="His_Pase_superF_clade-1"/>
</dbReference>
<dbReference type="InterPro" id="IPR029033">
    <property type="entry name" value="His_PPase_superfam"/>
</dbReference>
<dbReference type="eggNOG" id="ENOG502QQ8J">
    <property type="taxonomic scope" value="Eukaryota"/>
</dbReference>
<proteinExistence type="predicted"/>